<dbReference type="GO" id="GO:0003684">
    <property type="term" value="F:damaged DNA binding"/>
    <property type="evidence" value="ECO:0007669"/>
    <property type="project" value="InterPro"/>
</dbReference>
<dbReference type="AlphaFoldDB" id="A0A6J2KJI2"/>
<keyword evidence="3" id="KW-0479">Metal-binding</keyword>
<dbReference type="OrthoDB" id="68328at2759"/>
<protein>
    <submittedName>
        <fullName evidence="12">DNA repair protein complementing XP-A cells homolog</fullName>
    </submittedName>
</protein>
<dbReference type="Pfam" id="PF01286">
    <property type="entry name" value="XPA_N"/>
    <property type="match status" value="1"/>
</dbReference>
<keyword evidence="7" id="KW-0238">DNA-binding</keyword>
<evidence type="ECO:0000313" key="11">
    <source>
        <dbReference type="Proteomes" id="UP000504629"/>
    </source>
</evidence>
<evidence type="ECO:0000313" key="12">
    <source>
        <dbReference type="RefSeq" id="XP_028042506.1"/>
    </source>
</evidence>
<dbReference type="InterPro" id="IPR022658">
    <property type="entry name" value="XPA_CS"/>
</dbReference>
<dbReference type="CDD" id="cd21076">
    <property type="entry name" value="DBD_XPA"/>
    <property type="match status" value="1"/>
</dbReference>
<dbReference type="InterPro" id="IPR022652">
    <property type="entry name" value="Znf_XPA_CS"/>
</dbReference>
<keyword evidence="5" id="KW-0863">Zinc-finger</keyword>
<gene>
    <name evidence="12" type="primary">LOC114252198</name>
</gene>
<dbReference type="InterPro" id="IPR000465">
    <property type="entry name" value="XPA/RAD14"/>
</dbReference>
<dbReference type="GO" id="GO:1901255">
    <property type="term" value="P:nucleotide-excision repair involved in interstrand cross-link repair"/>
    <property type="evidence" value="ECO:0007669"/>
    <property type="project" value="TreeGrafter"/>
</dbReference>
<proteinExistence type="inferred from homology"/>
<evidence type="ECO:0000256" key="2">
    <source>
        <dbReference type="ARBA" id="ARBA00005548"/>
    </source>
</evidence>
<organism evidence="11 12">
    <name type="scientific">Bombyx mandarina</name>
    <name type="common">Wild silk moth</name>
    <name type="synonym">Wild silkworm</name>
    <dbReference type="NCBI Taxonomy" id="7092"/>
    <lineage>
        <taxon>Eukaryota</taxon>
        <taxon>Metazoa</taxon>
        <taxon>Ecdysozoa</taxon>
        <taxon>Arthropoda</taxon>
        <taxon>Hexapoda</taxon>
        <taxon>Insecta</taxon>
        <taxon>Pterygota</taxon>
        <taxon>Neoptera</taxon>
        <taxon>Endopterygota</taxon>
        <taxon>Lepidoptera</taxon>
        <taxon>Glossata</taxon>
        <taxon>Ditrysia</taxon>
        <taxon>Bombycoidea</taxon>
        <taxon>Bombycidae</taxon>
        <taxon>Bombycinae</taxon>
        <taxon>Bombyx</taxon>
    </lineage>
</organism>
<keyword evidence="11" id="KW-1185">Reference proteome</keyword>
<dbReference type="Gene3D" id="3.90.530.10">
    <property type="entry name" value="XPA C-terminal domain"/>
    <property type="match status" value="1"/>
</dbReference>
<evidence type="ECO:0000256" key="5">
    <source>
        <dbReference type="ARBA" id="ARBA00022771"/>
    </source>
</evidence>
<dbReference type="PROSITE" id="PS00753">
    <property type="entry name" value="XPA_2"/>
    <property type="match status" value="1"/>
</dbReference>
<evidence type="ECO:0000256" key="8">
    <source>
        <dbReference type="ARBA" id="ARBA00023204"/>
    </source>
</evidence>
<evidence type="ECO:0000256" key="6">
    <source>
        <dbReference type="ARBA" id="ARBA00022833"/>
    </source>
</evidence>
<dbReference type="PANTHER" id="PTHR10142:SF0">
    <property type="entry name" value="DNA REPAIR PROTEIN COMPLEMENTING XP-A CELLS"/>
    <property type="match status" value="1"/>
</dbReference>
<dbReference type="GO" id="GO:0000715">
    <property type="term" value="P:nucleotide-excision repair, DNA damage recognition"/>
    <property type="evidence" value="ECO:0007669"/>
    <property type="project" value="TreeGrafter"/>
</dbReference>
<dbReference type="Proteomes" id="UP000504629">
    <property type="component" value="Unplaced"/>
</dbReference>
<evidence type="ECO:0000256" key="9">
    <source>
        <dbReference type="ARBA" id="ARBA00023242"/>
    </source>
</evidence>
<dbReference type="GO" id="GO:0000110">
    <property type="term" value="C:nucleotide-excision repair factor 1 complex"/>
    <property type="evidence" value="ECO:0007669"/>
    <property type="project" value="TreeGrafter"/>
</dbReference>
<dbReference type="InterPro" id="IPR022656">
    <property type="entry name" value="XPA_C"/>
</dbReference>
<comment type="similarity">
    <text evidence="2">Belongs to the XPA family.</text>
</comment>
<dbReference type="SUPFAM" id="SSF46955">
    <property type="entry name" value="Putative DNA-binding domain"/>
    <property type="match status" value="1"/>
</dbReference>
<dbReference type="GeneID" id="114252198"/>
<evidence type="ECO:0000259" key="10">
    <source>
        <dbReference type="Pfam" id="PF05181"/>
    </source>
</evidence>
<evidence type="ECO:0000256" key="7">
    <source>
        <dbReference type="ARBA" id="ARBA00023125"/>
    </source>
</evidence>
<dbReference type="Pfam" id="PF05181">
    <property type="entry name" value="XPA_C"/>
    <property type="match status" value="1"/>
</dbReference>
<evidence type="ECO:0000256" key="3">
    <source>
        <dbReference type="ARBA" id="ARBA00022723"/>
    </source>
</evidence>
<dbReference type="CTD" id="31357"/>
<dbReference type="NCBIfam" id="TIGR00598">
    <property type="entry name" value="rad14"/>
    <property type="match status" value="1"/>
</dbReference>
<keyword evidence="8" id="KW-0234">DNA repair</keyword>
<dbReference type="KEGG" id="bman:114252198"/>
<keyword evidence="6" id="KW-0862">Zinc</keyword>
<keyword evidence="4" id="KW-0227">DNA damage</keyword>
<dbReference type="PANTHER" id="PTHR10142">
    <property type="entry name" value="DNA REPAIR PROTEIN COMPLEMENTING XP-A CELLS"/>
    <property type="match status" value="1"/>
</dbReference>
<name>A0A6J2KJI2_BOMMA</name>
<feature type="domain" description="XPA C-terminal" evidence="10">
    <location>
        <begin position="116"/>
        <end position="166"/>
    </location>
</feature>
<evidence type="ECO:0000256" key="1">
    <source>
        <dbReference type="ARBA" id="ARBA00004123"/>
    </source>
</evidence>
<evidence type="ECO:0000256" key="4">
    <source>
        <dbReference type="ARBA" id="ARBA00022763"/>
    </source>
</evidence>
<comment type="subcellular location">
    <subcellularLocation>
        <location evidence="1">Nucleus</location>
    </subcellularLocation>
</comment>
<dbReference type="SUPFAM" id="SSF57716">
    <property type="entry name" value="Glucocorticoid receptor-like (DNA-binding domain)"/>
    <property type="match status" value="1"/>
</dbReference>
<reference evidence="12" key="1">
    <citation type="submission" date="2025-08" db="UniProtKB">
        <authorList>
            <consortium name="RefSeq"/>
        </authorList>
    </citation>
    <scope>IDENTIFICATION</scope>
    <source>
        <tissue evidence="12">Silk gland</tissue>
    </source>
</reference>
<dbReference type="InterPro" id="IPR037129">
    <property type="entry name" value="XPA_sf"/>
</dbReference>
<dbReference type="GO" id="GO:0006284">
    <property type="term" value="P:base-excision repair"/>
    <property type="evidence" value="ECO:0007669"/>
    <property type="project" value="TreeGrafter"/>
</dbReference>
<dbReference type="GO" id="GO:0008270">
    <property type="term" value="F:zinc ion binding"/>
    <property type="evidence" value="ECO:0007669"/>
    <property type="project" value="UniProtKB-KW"/>
</dbReference>
<keyword evidence="9" id="KW-0539">Nucleus</keyword>
<accession>A0A6J2KJI2</accession>
<dbReference type="GO" id="GO:0070914">
    <property type="term" value="P:UV-damage excision repair"/>
    <property type="evidence" value="ECO:0007669"/>
    <property type="project" value="TreeGrafter"/>
</dbReference>
<dbReference type="RefSeq" id="XP_028042506.1">
    <property type="nucleotide sequence ID" value="XM_028186705.1"/>
</dbReference>
<dbReference type="InterPro" id="IPR009061">
    <property type="entry name" value="DNA-bd_dom_put_sf"/>
</dbReference>
<sequence>MDSDEVNISQEKKNKLTATQLARIERQRLRARALRDSRPLLRNEDKPAPVPTLGCGGGFLPEETHELNAVVAPCAPLVHPGHQPHCLHCGRPFPQSFLYDNFDYSICDECRDTEGEHALMTRTEAKNEYLLKDCDLDSREPPLRCLRRRNPHSARFGDMRLYLRAQLQERALQVWGSHAALGEERARREGARAAGAGRRAVRRLRALRMDVRSSLYTPQRAAHEHEFGPETHDARADVYSRSCLSCGHTQSYEKM</sequence>